<name>A0A9D2TCM4_9FIRM</name>
<dbReference type="AlphaFoldDB" id="A0A9D2TCM4"/>
<reference evidence="1" key="2">
    <citation type="submission" date="2021-04" db="EMBL/GenBank/DDBJ databases">
        <authorList>
            <person name="Gilroy R."/>
        </authorList>
    </citation>
    <scope>NUCLEOTIDE SEQUENCE</scope>
    <source>
        <strain evidence="1">CHK198-12963</strain>
    </source>
</reference>
<dbReference type="EMBL" id="DWWB01000008">
    <property type="protein sequence ID" value="HJC65560.1"/>
    <property type="molecule type" value="Genomic_DNA"/>
</dbReference>
<evidence type="ECO:0000313" key="1">
    <source>
        <dbReference type="EMBL" id="HJC65560.1"/>
    </source>
</evidence>
<dbReference type="Proteomes" id="UP000823863">
    <property type="component" value="Unassembled WGS sequence"/>
</dbReference>
<proteinExistence type="predicted"/>
<organism evidence="1 2">
    <name type="scientific">Candidatus Enterocloster excrementigallinarum</name>
    <dbReference type="NCBI Taxonomy" id="2838558"/>
    <lineage>
        <taxon>Bacteria</taxon>
        <taxon>Bacillati</taxon>
        <taxon>Bacillota</taxon>
        <taxon>Clostridia</taxon>
        <taxon>Lachnospirales</taxon>
        <taxon>Lachnospiraceae</taxon>
        <taxon>Enterocloster</taxon>
    </lineage>
</organism>
<sequence>MTASLDPAFLLDDFYCFGENRDEFEALLRAIDGQTVHIRESSLTDFRLAYLEDGGGECCPEGYLFEPGQPFQKKTDGSGETLCLPLRQQIRDASWPDCRGGAGLFAEALKGNRTLLLERKNGALLFVSDFAFTTLAQRLGMTAGPLQEATLERNLFLARKMAKVRECTLVIRQVEKEGIKLHKIFAFLGGKYREMKLFGLCELYGELSEHFAGRLNLGPMECRFWEICHERVSIHFEFPDYGNELCRREGWSRPLMPCLEFVTSDIGESSFHVRTYWRTEEGSIVPGREYSRRHRGDSLKALDQMEEEILTMVQGEFTLFPKRLKELKLVRITPVDFEPGSKRLRQKNARCVSRAFWHILKSIGAAKAIGKKREMALKEYLDSGQIQDDKIYTAYDIVMEVFRLPEMLNAYLGRQEGSMVPMSTETIRKFRRESIAKAAYADFSQI</sequence>
<accession>A0A9D2TCM4</accession>
<gene>
    <name evidence="1" type="ORF">H9931_02405</name>
</gene>
<protein>
    <submittedName>
        <fullName evidence="1">Uncharacterized protein</fullName>
    </submittedName>
</protein>
<comment type="caution">
    <text evidence="1">The sequence shown here is derived from an EMBL/GenBank/DDBJ whole genome shotgun (WGS) entry which is preliminary data.</text>
</comment>
<evidence type="ECO:0000313" key="2">
    <source>
        <dbReference type="Proteomes" id="UP000823863"/>
    </source>
</evidence>
<reference evidence="1" key="1">
    <citation type="journal article" date="2021" name="PeerJ">
        <title>Extensive microbial diversity within the chicken gut microbiome revealed by metagenomics and culture.</title>
        <authorList>
            <person name="Gilroy R."/>
            <person name="Ravi A."/>
            <person name="Getino M."/>
            <person name="Pursley I."/>
            <person name="Horton D.L."/>
            <person name="Alikhan N.F."/>
            <person name="Baker D."/>
            <person name="Gharbi K."/>
            <person name="Hall N."/>
            <person name="Watson M."/>
            <person name="Adriaenssens E.M."/>
            <person name="Foster-Nyarko E."/>
            <person name="Jarju S."/>
            <person name="Secka A."/>
            <person name="Antonio M."/>
            <person name="Oren A."/>
            <person name="Chaudhuri R.R."/>
            <person name="La Ragione R."/>
            <person name="Hildebrand F."/>
            <person name="Pallen M.J."/>
        </authorList>
    </citation>
    <scope>NUCLEOTIDE SEQUENCE</scope>
    <source>
        <strain evidence="1">CHK198-12963</strain>
    </source>
</reference>